<keyword evidence="2" id="KW-0805">Transcription regulation</keyword>
<dbReference type="SMR" id="A0A3B6QL15"/>
<dbReference type="Gramene" id="TraesMAC6D03G03761810.1">
    <property type="protein sequence ID" value="TraesMAC6D03G03761810.1.CDS1"/>
    <property type="gene ID" value="TraesMAC6D03G03761810"/>
</dbReference>
<dbReference type="GO" id="GO:0043565">
    <property type="term" value="F:sequence-specific DNA binding"/>
    <property type="evidence" value="ECO:0000318"/>
    <property type="project" value="GO_Central"/>
</dbReference>
<dbReference type="Proteomes" id="UP000019116">
    <property type="component" value="Chromosome 6D"/>
</dbReference>
<dbReference type="Gramene" id="TraesWEE_scaffold_037324_01G000100.1">
    <property type="protein sequence ID" value="TraesWEE_scaffold_037324_01G000100.1"/>
    <property type="gene ID" value="TraesWEE_scaffold_037324_01G000100"/>
</dbReference>
<dbReference type="Gramene" id="TraesCAD_scaffold_038322_01G000100.1">
    <property type="protein sequence ID" value="TraesCAD_scaffold_038322_01G000100.1"/>
    <property type="gene ID" value="TraesCAD_scaffold_038322_01G000100"/>
</dbReference>
<feature type="region of interest" description="Disordered" evidence="6">
    <location>
        <begin position="206"/>
        <end position="242"/>
    </location>
</feature>
<feature type="region of interest" description="Disordered" evidence="6">
    <location>
        <begin position="362"/>
        <end position="401"/>
    </location>
</feature>
<dbReference type="EnsemblPlants" id="TraesCS6D02G285600.1">
    <property type="protein sequence ID" value="TraesCS6D02G285600.1.cds1"/>
    <property type="gene ID" value="TraesCS6D02G285600"/>
</dbReference>
<proteinExistence type="predicted"/>
<evidence type="ECO:0000256" key="2">
    <source>
        <dbReference type="ARBA" id="ARBA00023015"/>
    </source>
</evidence>
<name>A0A3B6QL15_WHEAT</name>
<dbReference type="PANTHER" id="PTHR31072">
    <property type="entry name" value="TRANSCRIPTION FACTOR TCP4-RELATED"/>
    <property type="match status" value="1"/>
</dbReference>
<organism evidence="8">
    <name type="scientific">Triticum aestivum</name>
    <name type="common">Wheat</name>
    <dbReference type="NCBI Taxonomy" id="4565"/>
    <lineage>
        <taxon>Eukaryota</taxon>
        <taxon>Viridiplantae</taxon>
        <taxon>Streptophyta</taxon>
        <taxon>Embryophyta</taxon>
        <taxon>Tracheophyta</taxon>
        <taxon>Spermatophyta</taxon>
        <taxon>Magnoliopsida</taxon>
        <taxon>Liliopsida</taxon>
        <taxon>Poales</taxon>
        <taxon>Poaceae</taxon>
        <taxon>BOP clade</taxon>
        <taxon>Pooideae</taxon>
        <taxon>Triticodae</taxon>
        <taxon>Triticeae</taxon>
        <taxon>Triticinae</taxon>
        <taxon>Triticum</taxon>
    </lineage>
</organism>
<dbReference type="InterPro" id="IPR005333">
    <property type="entry name" value="Transcription_factor_TCP"/>
</dbReference>
<dbReference type="GeneID" id="123145490"/>
<dbReference type="OrthoDB" id="1911901at2759"/>
<evidence type="ECO:0000256" key="4">
    <source>
        <dbReference type="ARBA" id="ARBA00023163"/>
    </source>
</evidence>
<feature type="compositionally biased region" description="Basic and acidic residues" evidence="6">
    <location>
        <begin position="65"/>
        <end position="74"/>
    </location>
</feature>
<dbReference type="Gramene" id="TraesCLE_scaffold_036025_01G000100.1">
    <property type="protein sequence ID" value="TraesCLE_scaffold_036025_01G000100.1"/>
    <property type="gene ID" value="TraesCLE_scaffold_036025_01G000100"/>
</dbReference>
<dbReference type="Gramene" id="TraesNOR6D03G03804420.1">
    <property type="protein sequence ID" value="TraesNOR6D03G03804420.1.CDS1"/>
    <property type="gene ID" value="TraesNOR6D03G03804420"/>
</dbReference>
<dbReference type="Gramene" id="TraesROB_scaffold_040272_01G000100.1">
    <property type="protein sequence ID" value="TraesROB_scaffold_040272_01G000100.1"/>
    <property type="gene ID" value="TraesROB_scaffold_040272_01G000100"/>
</dbReference>
<dbReference type="Gramene" id="TraesLAC6D03G03714190.1">
    <property type="protein sequence ID" value="TraesLAC6D03G03714190.1.CDS1"/>
    <property type="gene ID" value="TraesLAC6D03G03714190"/>
</dbReference>
<feature type="compositionally biased region" description="Low complexity" evidence="6">
    <location>
        <begin position="230"/>
        <end position="242"/>
    </location>
</feature>
<dbReference type="STRING" id="4565.A0A3B6QL15"/>
<evidence type="ECO:0000313" key="9">
    <source>
        <dbReference type="Proteomes" id="UP000019116"/>
    </source>
</evidence>
<dbReference type="Gramene" id="TraesARI6D03G03728120.1">
    <property type="protein sequence ID" value="TraesARI6D03G03728120.1.CDS1"/>
    <property type="gene ID" value="TraesARI6D03G03728120"/>
</dbReference>
<feature type="domain" description="TCP" evidence="7">
    <location>
        <begin position="66"/>
        <end position="120"/>
    </location>
</feature>
<feature type="region of interest" description="Disordered" evidence="6">
    <location>
        <begin position="1"/>
        <end position="74"/>
    </location>
</feature>
<dbReference type="PaxDb" id="4565-Traes_6DL_136DE13FB.1"/>
<keyword evidence="3" id="KW-0238">DNA-binding</keyword>
<evidence type="ECO:0000256" key="5">
    <source>
        <dbReference type="ARBA" id="ARBA00023242"/>
    </source>
</evidence>
<gene>
    <name evidence="8" type="primary">LOC123145490</name>
</gene>
<dbReference type="Gramene" id="TraesKAR6D01G0297760.1">
    <property type="protein sequence ID" value="cds.TraesKAR6D01G0297760.1"/>
    <property type="gene ID" value="TraesKAR6D01G0297760"/>
</dbReference>
<dbReference type="Gramene" id="TraesLDM6D03G03767440.1">
    <property type="protein sequence ID" value="TraesLDM6D03G03767440.1.CDS1"/>
    <property type="gene ID" value="TraesLDM6D03G03767440"/>
</dbReference>
<feature type="region of interest" description="Disordered" evidence="6">
    <location>
        <begin position="266"/>
        <end position="290"/>
    </location>
</feature>
<dbReference type="GO" id="GO:0003700">
    <property type="term" value="F:DNA-binding transcription factor activity"/>
    <property type="evidence" value="ECO:0000318"/>
    <property type="project" value="GO_Central"/>
</dbReference>
<evidence type="ECO:0000256" key="3">
    <source>
        <dbReference type="ARBA" id="ARBA00023125"/>
    </source>
</evidence>
<dbReference type="InterPro" id="IPR017887">
    <property type="entry name" value="TF_TCP_subgr"/>
</dbReference>
<dbReference type="Gramene" id="TraesJUL6D03G03796770.1">
    <property type="protein sequence ID" value="TraesJUL6D03G03796770.1.CDS1"/>
    <property type="gene ID" value="TraesJUL6D03G03796770"/>
</dbReference>
<dbReference type="Gramene" id="TraesJAG6D03G03746600.1">
    <property type="protein sequence ID" value="TraesJAG6D03G03746600.1.CDS1"/>
    <property type="gene ID" value="TraesJAG6D03G03746600"/>
</dbReference>
<dbReference type="OMA" id="NAYRPIL"/>
<sequence length="401" mass="40486">MDIAGDAGGGRRPNFPLQLLEKKEEQPCSSSAAGGTSAGGGNGAATGGAAGGEMQVRKVVPKRTSTKDRHTKVEGRGRRIRMPALCAARVFQLTRELGHKTDGETIEWLLQQAEPAVIAATGTGTIPANFTSLNISLRSSGSSLSIPAHLRGALPSPGVRFGSRADAWDRVVGLGYPPEGPASSSSTPSPLLLNFHSGSVGLDVQPSPSAAAAAAAADLSRKRRWEQEMQQQQQQHQQQQQQQQYQQQMAGYTQSQMPGTVWMVPSNNAQGSGAPSGGGNGGGGGGSGESIWTFPQVGSAGAAAAVYRGSVPSGLHFMNFPAPMALLPGQQLGLGPVGASGGGGGEGQMGILAALNAYRTQAAEAAAGQGGGGGGGSSSQQQHGGGGGGGERHESMSTSES</sequence>
<keyword evidence="5" id="KW-0539">Nucleus</keyword>
<feature type="compositionally biased region" description="Gly residues" evidence="6">
    <location>
        <begin position="1"/>
        <end position="11"/>
    </location>
</feature>
<reference evidence="8" key="1">
    <citation type="submission" date="2018-08" db="EMBL/GenBank/DDBJ databases">
        <authorList>
            <person name="Rossello M."/>
        </authorList>
    </citation>
    <scope>NUCLEOTIDE SEQUENCE [LARGE SCALE GENOMIC DNA]</scope>
    <source>
        <strain evidence="8">cv. Chinese Spring</strain>
    </source>
</reference>
<protein>
    <recommendedName>
        <fullName evidence="7">TCP domain-containing protein</fullName>
    </recommendedName>
</protein>
<dbReference type="PANTHER" id="PTHR31072:SF170">
    <property type="entry name" value="TRANSCRIPTION FACTOR TCP15-RELATED"/>
    <property type="match status" value="1"/>
</dbReference>
<dbReference type="Gramene" id="TraesSYM6D03G03711520.1">
    <property type="protein sequence ID" value="TraesSYM6D03G03711520.1.CDS1"/>
    <property type="gene ID" value="TraesSYM6D03G03711520"/>
</dbReference>
<keyword evidence="9" id="KW-1185">Reference proteome</keyword>
<keyword evidence="4" id="KW-0804">Transcription</keyword>
<feature type="compositionally biased region" description="Gly residues" evidence="6">
    <location>
        <begin position="368"/>
        <end position="389"/>
    </location>
</feature>
<evidence type="ECO:0000313" key="8">
    <source>
        <dbReference type="EnsemblPlants" id="TraesCS6D02G285600.1.cds1"/>
    </source>
</evidence>
<dbReference type="RefSeq" id="XP_044420851.1">
    <property type="nucleotide sequence ID" value="XM_044564916.1"/>
</dbReference>
<dbReference type="Gramene" id="TraesPARA_EIv1.0_2146950.1">
    <property type="protein sequence ID" value="TraesPARA_EIv1.0_2146950.1.CDS1"/>
    <property type="gene ID" value="TraesPARA_EIv1.0_2146950"/>
</dbReference>
<reference evidence="8" key="2">
    <citation type="submission" date="2018-10" db="UniProtKB">
        <authorList>
            <consortium name="EnsemblPlants"/>
        </authorList>
    </citation>
    <scope>IDENTIFICATION</scope>
</reference>
<dbReference type="PROSITE" id="PS51369">
    <property type="entry name" value="TCP"/>
    <property type="match status" value="1"/>
</dbReference>
<comment type="subcellular location">
    <subcellularLocation>
        <location evidence="1">Nucleus</location>
    </subcellularLocation>
</comment>
<evidence type="ECO:0000259" key="7">
    <source>
        <dbReference type="PROSITE" id="PS51369"/>
    </source>
</evidence>
<feature type="compositionally biased region" description="Gly residues" evidence="6">
    <location>
        <begin position="274"/>
        <end position="288"/>
    </location>
</feature>
<dbReference type="AlphaFoldDB" id="A0A3B6QL15"/>
<evidence type="ECO:0000256" key="6">
    <source>
        <dbReference type="SAM" id="MobiDB-lite"/>
    </source>
</evidence>
<dbReference type="Gramene" id="TraesSTA6D03G03756840.1">
    <property type="protein sequence ID" value="TraesSTA6D03G03756840.1.CDS1"/>
    <property type="gene ID" value="TraesSTA6D03G03756840"/>
</dbReference>
<dbReference type="GO" id="GO:0005634">
    <property type="term" value="C:nucleus"/>
    <property type="evidence" value="ECO:0000318"/>
    <property type="project" value="GO_Central"/>
</dbReference>
<feature type="compositionally biased region" description="Gly residues" evidence="6">
    <location>
        <begin position="36"/>
        <end position="51"/>
    </location>
</feature>
<dbReference type="Pfam" id="PF03634">
    <property type="entry name" value="TCP"/>
    <property type="match status" value="1"/>
</dbReference>
<dbReference type="Gramene" id="TraesCS6D02G285600.1">
    <property type="protein sequence ID" value="TraesCS6D02G285600.1.cds1"/>
    <property type="gene ID" value="TraesCS6D02G285600"/>
</dbReference>
<dbReference type="Gramene" id="TraesCS6D03G0677800.1">
    <property type="protein sequence ID" value="TraesCS6D03G0677800.1.CDS1"/>
    <property type="gene ID" value="TraesCS6D03G0677800"/>
</dbReference>
<evidence type="ECO:0000256" key="1">
    <source>
        <dbReference type="ARBA" id="ARBA00004123"/>
    </source>
</evidence>
<accession>A0A3B6QL15</accession>